<keyword evidence="4" id="KW-1185">Reference proteome</keyword>
<feature type="domain" description="HTH CENPB-type" evidence="2">
    <location>
        <begin position="49"/>
        <end position="114"/>
    </location>
</feature>
<sequence>MDPINAAIEFLESAASGEHLSYRKVAAQFNICPTTLARRHQGKCDPYAIKSVNQQLLSQQQELHLVSHIRQLTEDGLPPSRRMLRNYCMSIVGKPASQSWVTRFLGRHKIELKTHRVKGKDRTRHKADSLPKYELYFAYLHEKIRKYHLRASDIYNMDEKGFHLGRGEGSTRIFSRDLWE</sequence>
<dbReference type="GO" id="GO:0003677">
    <property type="term" value="F:DNA binding"/>
    <property type="evidence" value="ECO:0007669"/>
    <property type="project" value="UniProtKB-KW"/>
</dbReference>
<dbReference type="InterPro" id="IPR006600">
    <property type="entry name" value="HTH_CenpB_DNA-bd_dom"/>
</dbReference>
<dbReference type="Proteomes" id="UP000799424">
    <property type="component" value="Unassembled WGS sequence"/>
</dbReference>
<dbReference type="PROSITE" id="PS51253">
    <property type="entry name" value="HTH_CENPB"/>
    <property type="match status" value="1"/>
</dbReference>
<dbReference type="AlphaFoldDB" id="A0A6A7AEA8"/>
<dbReference type="OrthoDB" id="3942738at2759"/>
<protein>
    <recommendedName>
        <fullName evidence="2">HTH CENPB-type domain-containing protein</fullName>
    </recommendedName>
</protein>
<reference evidence="3" key="1">
    <citation type="journal article" date="2020" name="Stud. Mycol.">
        <title>101 Dothideomycetes genomes: a test case for predicting lifestyles and emergence of pathogens.</title>
        <authorList>
            <person name="Haridas S."/>
            <person name="Albert R."/>
            <person name="Binder M."/>
            <person name="Bloem J."/>
            <person name="Labutti K."/>
            <person name="Salamov A."/>
            <person name="Andreopoulos B."/>
            <person name="Baker S."/>
            <person name="Barry K."/>
            <person name="Bills G."/>
            <person name="Bluhm B."/>
            <person name="Cannon C."/>
            <person name="Castanera R."/>
            <person name="Culley D."/>
            <person name="Daum C."/>
            <person name="Ezra D."/>
            <person name="Gonzalez J."/>
            <person name="Henrissat B."/>
            <person name="Kuo A."/>
            <person name="Liang C."/>
            <person name="Lipzen A."/>
            <person name="Lutzoni F."/>
            <person name="Magnuson J."/>
            <person name="Mondo S."/>
            <person name="Nolan M."/>
            <person name="Ohm R."/>
            <person name="Pangilinan J."/>
            <person name="Park H.-J."/>
            <person name="Ramirez L."/>
            <person name="Alfaro M."/>
            <person name="Sun H."/>
            <person name="Tritt A."/>
            <person name="Yoshinaga Y."/>
            <person name="Zwiers L.-H."/>
            <person name="Turgeon B."/>
            <person name="Goodwin S."/>
            <person name="Spatafora J."/>
            <person name="Crous P."/>
            <person name="Grigoriev I."/>
        </authorList>
    </citation>
    <scope>NUCLEOTIDE SEQUENCE</scope>
    <source>
        <strain evidence="3">CBS 113818</strain>
    </source>
</reference>
<dbReference type="Pfam" id="PF03221">
    <property type="entry name" value="HTH_Tnp_Tc5"/>
    <property type="match status" value="1"/>
</dbReference>
<evidence type="ECO:0000259" key="2">
    <source>
        <dbReference type="PROSITE" id="PS51253"/>
    </source>
</evidence>
<accession>A0A6A7AEA8</accession>
<evidence type="ECO:0000256" key="1">
    <source>
        <dbReference type="ARBA" id="ARBA00023125"/>
    </source>
</evidence>
<organism evidence="3 4">
    <name type="scientific">Ophiobolus disseminans</name>
    <dbReference type="NCBI Taxonomy" id="1469910"/>
    <lineage>
        <taxon>Eukaryota</taxon>
        <taxon>Fungi</taxon>
        <taxon>Dikarya</taxon>
        <taxon>Ascomycota</taxon>
        <taxon>Pezizomycotina</taxon>
        <taxon>Dothideomycetes</taxon>
        <taxon>Pleosporomycetidae</taxon>
        <taxon>Pleosporales</taxon>
        <taxon>Pleosporineae</taxon>
        <taxon>Phaeosphaeriaceae</taxon>
        <taxon>Ophiobolus</taxon>
    </lineage>
</organism>
<gene>
    <name evidence="3" type="ORF">CC86DRAFT_284677</name>
</gene>
<evidence type="ECO:0000313" key="3">
    <source>
        <dbReference type="EMBL" id="KAF2830925.1"/>
    </source>
</evidence>
<keyword evidence="1" id="KW-0238">DNA-binding</keyword>
<dbReference type="SMART" id="SM00674">
    <property type="entry name" value="CENPB"/>
    <property type="match status" value="1"/>
</dbReference>
<feature type="non-terminal residue" evidence="3">
    <location>
        <position position="180"/>
    </location>
</feature>
<name>A0A6A7AEA8_9PLEO</name>
<dbReference type="EMBL" id="MU006219">
    <property type="protein sequence ID" value="KAF2830925.1"/>
    <property type="molecule type" value="Genomic_DNA"/>
</dbReference>
<evidence type="ECO:0000313" key="4">
    <source>
        <dbReference type="Proteomes" id="UP000799424"/>
    </source>
</evidence>
<proteinExistence type="predicted"/>